<proteinExistence type="predicted"/>
<dbReference type="OrthoDB" id="5271457at2759"/>
<protein>
    <submittedName>
        <fullName evidence="1">Uncharacterized protein</fullName>
    </submittedName>
</protein>
<dbReference type="AlphaFoldDB" id="A0A8H3J828"/>
<gene>
    <name evidence="1" type="ORF">IMSHALPRED_003860</name>
</gene>
<keyword evidence="2" id="KW-1185">Reference proteome</keyword>
<evidence type="ECO:0000313" key="2">
    <source>
        <dbReference type="Proteomes" id="UP000664534"/>
    </source>
</evidence>
<comment type="caution">
    <text evidence="1">The sequence shown here is derived from an EMBL/GenBank/DDBJ whole genome shotgun (WGS) entry which is preliminary data.</text>
</comment>
<name>A0A8H3J828_9LECA</name>
<evidence type="ECO:0000313" key="1">
    <source>
        <dbReference type="EMBL" id="CAF9942517.1"/>
    </source>
</evidence>
<accession>A0A8H3J828</accession>
<reference evidence="1" key="1">
    <citation type="submission" date="2021-03" db="EMBL/GenBank/DDBJ databases">
        <authorList>
            <person name="Tagirdzhanova G."/>
        </authorList>
    </citation>
    <scope>NUCLEOTIDE SEQUENCE</scope>
</reference>
<organism evidence="1 2">
    <name type="scientific">Imshaugia aleurites</name>
    <dbReference type="NCBI Taxonomy" id="172621"/>
    <lineage>
        <taxon>Eukaryota</taxon>
        <taxon>Fungi</taxon>
        <taxon>Dikarya</taxon>
        <taxon>Ascomycota</taxon>
        <taxon>Pezizomycotina</taxon>
        <taxon>Lecanoromycetes</taxon>
        <taxon>OSLEUM clade</taxon>
        <taxon>Lecanoromycetidae</taxon>
        <taxon>Lecanorales</taxon>
        <taxon>Lecanorineae</taxon>
        <taxon>Parmeliaceae</taxon>
        <taxon>Imshaugia</taxon>
    </lineage>
</organism>
<dbReference type="EMBL" id="CAJPDT010000192">
    <property type="protein sequence ID" value="CAF9942517.1"/>
    <property type="molecule type" value="Genomic_DNA"/>
</dbReference>
<sequence length="241" mass="26928">MYEDNVAHIAQKVNYANIFFTRKWKVNGLWNAILQNTVAIVQHQNVQFQISPAVYSNPAGLSERADLAISALVGGNPQFYTQDIPIIKFDTQDIPIITFEGKVTGTSWTATRKKVENWCDQVNDVHGQAGTSIWAIAAVGKQVKFWIYSNRLTQQNQLNPNNRSRLIPVSWNTNVSPCPLRVDWAAGTNGQNYMNNSGGNADAGIPYDYSDEYTFMIIRFMLEHPRRAGVPHIAAAAGAVW</sequence>
<dbReference type="Proteomes" id="UP000664534">
    <property type="component" value="Unassembled WGS sequence"/>
</dbReference>